<gene>
    <name evidence="9" type="ORF">BJ981_000830</name>
</gene>
<evidence type="ECO:0000256" key="5">
    <source>
        <dbReference type="ARBA" id="ARBA00022989"/>
    </source>
</evidence>
<dbReference type="CDD" id="cd06261">
    <property type="entry name" value="TM_PBP2"/>
    <property type="match status" value="1"/>
</dbReference>
<dbReference type="Gene3D" id="1.10.3720.10">
    <property type="entry name" value="MetI-like"/>
    <property type="match status" value="1"/>
</dbReference>
<accession>A0A7W9DN76</accession>
<evidence type="ECO:0000313" key="9">
    <source>
        <dbReference type="EMBL" id="MBB5625131.1"/>
    </source>
</evidence>
<keyword evidence="6 7" id="KW-0472">Membrane</keyword>
<dbReference type="PROSITE" id="PS50928">
    <property type="entry name" value="ABC_TM1"/>
    <property type="match status" value="1"/>
</dbReference>
<evidence type="ECO:0000256" key="1">
    <source>
        <dbReference type="ARBA" id="ARBA00004651"/>
    </source>
</evidence>
<comment type="subcellular location">
    <subcellularLocation>
        <location evidence="1 7">Cell membrane</location>
        <topology evidence="1 7">Multi-pass membrane protein</topology>
    </subcellularLocation>
</comment>
<evidence type="ECO:0000256" key="6">
    <source>
        <dbReference type="ARBA" id="ARBA00023136"/>
    </source>
</evidence>
<dbReference type="PANTHER" id="PTHR43163">
    <property type="entry name" value="DIPEPTIDE TRANSPORT SYSTEM PERMEASE PROTEIN DPPB-RELATED"/>
    <property type="match status" value="1"/>
</dbReference>
<evidence type="ECO:0000313" key="10">
    <source>
        <dbReference type="Proteomes" id="UP000588112"/>
    </source>
</evidence>
<comment type="caution">
    <text evidence="9">The sequence shown here is derived from an EMBL/GenBank/DDBJ whole genome shotgun (WGS) entry which is preliminary data.</text>
</comment>
<dbReference type="InterPro" id="IPR035906">
    <property type="entry name" value="MetI-like_sf"/>
</dbReference>
<dbReference type="GO" id="GO:0005886">
    <property type="term" value="C:plasma membrane"/>
    <property type="evidence" value="ECO:0007669"/>
    <property type="project" value="UniProtKB-SubCell"/>
</dbReference>
<evidence type="ECO:0000259" key="8">
    <source>
        <dbReference type="PROSITE" id="PS50928"/>
    </source>
</evidence>
<keyword evidence="4 7" id="KW-0812">Transmembrane</keyword>
<dbReference type="RefSeq" id="WP_184608398.1">
    <property type="nucleotide sequence ID" value="NZ_BOOS01000087.1"/>
</dbReference>
<dbReference type="Pfam" id="PF00528">
    <property type="entry name" value="BPD_transp_1"/>
    <property type="match status" value="1"/>
</dbReference>
<dbReference type="Pfam" id="PF19300">
    <property type="entry name" value="BPD_transp_1_N"/>
    <property type="match status" value="1"/>
</dbReference>
<feature type="transmembrane region" description="Helical" evidence="7">
    <location>
        <begin position="254"/>
        <end position="280"/>
    </location>
</feature>
<comment type="similarity">
    <text evidence="7">Belongs to the binding-protein-dependent transport system permease family.</text>
</comment>
<feature type="transmembrane region" description="Helical" evidence="7">
    <location>
        <begin position="155"/>
        <end position="183"/>
    </location>
</feature>
<feature type="transmembrane region" description="Helical" evidence="7">
    <location>
        <begin position="113"/>
        <end position="134"/>
    </location>
</feature>
<keyword evidence="3" id="KW-1003">Cell membrane</keyword>
<evidence type="ECO:0000256" key="4">
    <source>
        <dbReference type="ARBA" id="ARBA00022692"/>
    </source>
</evidence>
<organism evidence="9 10">
    <name type="scientific">Sphaerisporangium krabiense</name>
    <dbReference type="NCBI Taxonomy" id="763782"/>
    <lineage>
        <taxon>Bacteria</taxon>
        <taxon>Bacillati</taxon>
        <taxon>Actinomycetota</taxon>
        <taxon>Actinomycetes</taxon>
        <taxon>Streptosporangiales</taxon>
        <taxon>Streptosporangiaceae</taxon>
        <taxon>Sphaerisporangium</taxon>
    </lineage>
</organism>
<proteinExistence type="inferred from homology"/>
<feature type="transmembrane region" description="Helical" evidence="7">
    <location>
        <begin position="19"/>
        <end position="44"/>
    </location>
</feature>
<dbReference type="PANTHER" id="PTHR43163:SF6">
    <property type="entry name" value="DIPEPTIDE TRANSPORT SYSTEM PERMEASE PROTEIN DPPB-RELATED"/>
    <property type="match status" value="1"/>
</dbReference>
<dbReference type="AlphaFoldDB" id="A0A7W9DN76"/>
<keyword evidence="10" id="KW-1185">Reference proteome</keyword>
<dbReference type="InterPro" id="IPR000515">
    <property type="entry name" value="MetI-like"/>
</dbReference>
<keyword evidence="5 7" id="KW-1133">Transmembrane helix</keyword>
<protein>
    <submittedName>
        <fullName evidence="9">Peptide/nickel transport system permease protein</fullName>
    </submittedName>
</protein>
<dbReference type="GO" id="GO:0055085">
    <property type="term" value="P:transmembrane transport"/>
    <property type="evidence" value="ECO:0007669"/>
    <property type="project" value="InterPro"/>
</dbReference>
<dbReference type="SUPFAM" id="SSF161098">
    <property type="entry name" value="MetI-like"/>
    <property type="match status" value="1"/>
</dbReference>
<feature type="transmembrane region" description="Helical" evidence="7">
    <location>
        <begin position="195"/>
        <end position="218"/>
    </location>
</feature>
<feature type="domain" description="ABC transmembrane type-1" evidence="8">
    <location>
        <begin position="113"/>
        <end position="319"/>
    </location>
</feature>
<feature type="transmembrane region" description="Helical" evidence="7">
    <location>
        <begin position="300"/>
        <end position="319"/>
    </location>
</feature>
<evidence type="ECO:0000256" key="7">
    <source>
        <dbReference type="RuleBase" id="RU363032"/>
    </source>
</evidence>
<evidence type="ECO:0000256" key="2">
    <source>
        <dbReference type="ARBA" id="ARBA00022448"/>
    </source>
</evidence>
<dbReference type="Proteomes" id="UP000588112">
    <property type="component" value="Unassembled WGS sequence"/>
</dbReference>
<reference evidence="9 10" key="1">
    <citation type="submission" date="2020-08" db="EMBL/GenBank/DDBJ databases">
        <title>Sequencing the genomes of 1000 actinobacteria strains.</title>
        <authorList>
            <person name="Klenk H.-P."/>
        </authorList>
    </citation>
    <scope>NUCLEOTIDE SEQUENCE [LARGE SCALE GENOMIC DNA]</scope>
    <source>
        <strain evidence="9 10">DSM 45790</strain>
    </source>
</reference>
<keyword evidence="2 7" id="KW-0813">Transport</keyword>
<dbReference type="EMBL" id="JACHBR010000001">
    <property type="protein sequence ID" value="MBB5625131.1"/>
    <property type="molecule type" value="Genomic_DNA"/>
</dbReference>
<dbReference type="InterPro" id="IPR045621">
    <property type="entry name" value="BPD_transp_1_N"/>
</dbReference>
<evidence type="ECO:0000256" key="3">
    <source>
        <dbReference type="ARBA" id="ARBA00022475"/>
    </source>
</evidence>
<name>A0A7W9DN76_9ACTN</name>
<sequence>MTVEGTSAKKSGREDSNRLLRWFVTRVLSGFGVLLFLSVVVFAATNAVPGTIVDALLGPEAAPQDRAALAERLGLNTPLPARYVSWLGHMLTGDLGTSLADGNPIAPKLLERAGHSLVLAGVAFLVVLPVAIALGSMTGLRPKSRWSKAANGSSFVFICVPEFVLGMLLILVFAVWIPVFPAISAVDSDSTLSEWVTALVLPVLTVIPASVAILMRVVRFGVAEVNREDFIRMAPLRIGYDPRKVLRRHILPNALAPTISVMALSLAHIITGLAVIESLFQYPGVGKMLFDAVEIHDIPVVQATALIIGLIVVVLNILADLIAGILDPRVGSAEQGASS</sequence>